<dbReference type="Proteomes" id="UP000061569">
    <property type="component" value="Chromosome"/>
</dbReference>
<dbReference type="PATRIC" id="fig|69.6.peg.5118"/>
<proteinExistence type="predicted"/>
<evidence type="ECO:0000313" key="1">
    <source>
        <dbReference type="EMBL" id="ALN60540.1"/>
    </source>
</evidence>
<dbReference type="EMBL" id="CP013140">
    <property type="protein sequence ID" value="ALN60540.1"/>
    <property type="molecule type" value="Genomic_DNA"/>
</dbReference>
<dbReference type="OrthoDB" id="5515745at2"/>
<gene>
    <name evidence="1" type="ORF">GLE_5199</name>
</gene>
<dbReference type="STRING" id="69.GLE_5199"/>
<protein>
    <submittedName>
        <fullName evidence="1">Uncharacterized protein</fullName>
    </submittedName>
</protein>
<dbReference type="AlphaFoldDB" id="A0A0S2DPR1"/>
<organism evidence="1 2">
    <name type="scientific">Lysobacter enzymogenes</name>
    <dbReference type="NCBI Taxonomy" id="69"/>
    <lineage>
        <taxon>Bacteria</taxon>
        <taxon>Pseudomonadati</taxon>
        <taxon>Pseudomonadota</taxon>
        <taxon>Gammaproteobacteria</taxon>
        <taxon>Lysobacterales</taxon>
        <taxon>Lysobacteraceae</taxon>
        <taxon>Lysobacter</taxon>
    </lineage>
</organism>
<accession>A0A0S2DPR1</accession>
<name>A0A0S2DPR1_LYSEN</name>
<evidence type="ECO:0000313" key="2">
    <source>
        <dbReference type="Proteomes" id="UP000061569"/>
    </source>
</evidence>
<dbReference type="KEGG" id="lez:GLE_5199"/>
<reference evidence="1 2" key="1">
    <citation type="submission" date="2015-11" db="EMBL/GenBank/DDBJ databases">
        <title>Genome sequences of Lysobacter enzymogenes strain C3 and Lysobacter antibioticus ATCC 29479.</title>
        <authorList>
            <person name="Kobayashi D.Y."/>
        </authorList>
    </citation>
    <scope>NUCLEOTIDE SEQUENCE [LARGE SCALE GENOMIC DNA]</scope>
    <source>
        <strain evidence="1 2">C3</strain>
    </source>
</reference>
<sequence>MATELYCWRCDKVLPMLDDDEWARMGPVLSQAWSRIKRHCRQHRVGPHEAMQVAGRDAFDFYERLTGYRETSFEAIWHHQASRYGPPCARCGKPLRTPQAKLCAACGHPRALAPG</sequence>